<sequence length="155" mass="17602">MSMSFLEYAAAMSGCYSALSSAERERLHAWEAEHLGKSGKYGTSDWPGWERYIGRFEPASRQPKETDGHVYLIQSARGYCKIGSSRSVSTRLRQLQCANPEALSLLHQFSSPTALRDELALHAQFAHRRIKNEWFALTEQDIECICKITHSQGNY</sequence>
<evidence type="ECO:0000313" key="2">
    <source>
        <dbReference type="EMBL" id="AUZ18146.1"/>
    </source>
</evidence>
<dbReference type="SMART" id="SM00974">
    <property type="entry name" value="T5orf172"/>
    <property type="match status" value="1"/>
</dbReference>
<dbReference type="Proteomes" id="UP000060602">
    <property type="component" value="Chromosome"/>
</dbReference>
<dbReference type="AlphaFoldDB" id="A0A2L0PTW6"/>
<evidence type="ECO:0000313" key="3">
    <source>
        <dbReference type="Proteomes" id="UP000060602"/>
    </source>
</evidence>
<reference evidence="3" key="1">
    <citation type="submission" date="2015-12" db="EMBL/GenBank/DDBJ databases">
        <title>FDA dAtabase for Regulatory Grade micrObial Sequences (FDA-ARGOS): Supporting development and validation of Infectious Disease Dx tests.</title>
        <authorList>
            <person name="Case J."/>
            <person name="Tallon L."/>
            <person name="Sadzewicz L."/>
            <person name="Sengamalay N."/>
            <person name="Ott S."/>
            <person name="Godinez A."/>
            <person name="Nagaraj S."/>
            <person name="Nadendla S."/>
            <person name="Sichtig H."/>
        </authorList>
    </citation>
    <scope>NUCLEOTIDE SEQUENCE [LARGE SCALE GENOMIC DNA]</scope>
    <source>
        <strain evidence="3">FDAARGOS_147</strain>
    </source>
</reference>
<gene>
    <name evidence="2" type="ORF">AL504_31665</name>
</gene>
<accession>A0A2L0PTW6</accession>
<protein>
    <recommendedName>
        <fullName evidence="1">Bacteriophage T5 Orf172 DNA-binding domain-containing protein</fullName>
    </recommendedName>
</protein>
<proteinExistence type="predicted"/>
<dbReference type="EMBL" id="CP014060">
    <property type="protein sequence ID" value="AUZ18146.1"/>
    <property type="molecule type" value="Genomic_DNA"/>
</dbReference>
<dbReference type="Pfam" id="PF13455">
    <property type="entry name" value="MUG113"/>
    <property type="match status" value="1"/>
</dbReference>
<evidence type="ECO:0000259" key="1">
    <source>
        <dbReference type="SMART" id="SM00974"/>
    </source>
</evidence>
<organism evidence="2 3">
    <name type="scientific">Alcaligenes xylosoxydans xylosoxydans</name>
    <name type="common">Achromobacter xylosoxidans</name>
    <dbReference type="NCBI Taxonomy" id="85698"/>
    <lineage>
        <taxon>Bacteria</taxon>
        <taxon>Pseudomonadati</taxon>
        <taxon>Pseudomonadota</taxon>
        <taxon>Betaproteobacteria</taxon>
        <taxon>Burkholderiales</taxon>
        <taxon>Alcaligenaceae</taxon>
        <taxon>Achromobacter</taxon>
    </lineage>
</organism>
<dbReference type="InterPro" id="IPR018306">
    <property type="entry name" value="Phage_T5_Orf172_DNA-bd"/>
</dbReference>
<feature type="domain" description="Bacteriophage T5 Orf172 DNA-binding" evidence="1">
    <location>
        <begin position="74"/>
        <end position="149"/>
    </location>
</feature>
<name>A0A2L0PTW6_ALCXX</name>